<evidence type="ECO:0000313" key="1">
    <source>
        <dbReference type="EMBL" id="OAE28192.1"/>
    </source>
</evidence>
<reference evidence="1" key="1">
    <citation type="submission" date="2016-03" db="EMBL/GenBank/DDBJ databases">
        <title>Mechanisms controlling the formation of the plant cell surface in tip-growing cells are functionally conserved among land plants.</title>
        <authorList>
            <person name="Honkanen S."/>
            <person name="Jones V.A."/>
            <person name="Morieri G."/>
            <person name="Champion C."/>
            <person name="Hetherington A.J."/>
            <person name="Kelly S."/>
            <person name="Saint-Marcoux D."/>
            <person name="Proust H."/>
            <person name="Prescott H."/>
            <person name="Dolan L."/>
        </authorList>
    </citation>
    <scope>NUCLEOTIDE SEQUENCE [LARGE SCALE GENOMIC DNA]</scope>
    <source>
        <tissue evidence="1">Whole gametophyte</tissue>
    </source>
</reference>
<keyword evidence="2" id="KW-1185">Reference proteome</keyword>
<sequence length="245" mass="26959">MPPNILDHTRVQKTISTTCEACEETNSAGCVNFATPQSVKTDRRYHIPVQTAPDSAVAIFQLESSFSSSSEAPEAYRLRGSDPVIGKVEIRNEPQIRTTLEEEVPEFVTKSNVKSNVPRMIASYRLQEDNGIGKPLLDAVGVKDPSPSSAPSPSLRHGLSEGSDWTCMASHNPTTVVGSSGRGNRANLARFREKSHVESSHQKEGHVFEVAFTFAFILTFRSRRFRAKQGGFRLIQWATVPVDDG</sequence>
<accession>A0A176W6V3</accession>
<evidence type="ECO:0000313" key="2">
    <source>
        <dbReference type="Proteomes" id="UP000077202"/>
    </source>
</evidence>
<organism evidence="1 2">
    <name type="scientific">Marchantia polymorpha subsp. ruderalis</name>
    <dbReference type="NCBI Taxonomy" id="1480154"/>
    <lineage>
        <taxon>Eukaryota</taxon>
        <taxon>Viridiplantae</taxon>
        <taxon>Streptophyta</taxon>
        <taxon>Embryophyta</taxon>
        <taxon>Marchantiophyta</taxon>
        <taxon>Marchantiopsida</taxon>
        <taxon>Marchantiidae</taxon>
        <taxon>Marchantiales</taxon>
        <taxon>Marchantiaceae</taxon>
        <taxon>Marchantia</taxon>
    </lineage>
</organism>
<name>A0A176W6V3_MARPO</name>
<protein>
    <submittedName>
        <fullName evidence="1">Uncharacterized protein</fullName>
    </submittedName>
</protein>
<dbReference type="Proteomes" id="UP000077202">
    <property type="component" value="Unassembled WGS sequence"/>
</dbReference>
<gene>
    <name evidence="1" type="ORF">AXG93_2515s1300</name>
</gene>
<proteinExistence type="predicted"/>
<dbReference type="EMBL" id="LVLJ01001764">
    <property type="protein sequence ID" value="OAE28192.1"/>
    <property type="molecule type" value="Genomic_DNA"/>
</dbReference>
<dbReference type="AlphaFoldDB" id="A0A176W6V3"/>
<comment type="caution">
    <text evidence="1">The sequence shown here is derived from an EMBL/GenBank/DDBJ whole genome shotgun (WGS) entry which is preliminary data.</text>
</comment>